<protein>
    <submittedName>
        <fullName evidence="1">Thioesterase-like superfamily-domain-containing protein</fullName>
    </submittedName>
</protein>
<accession>A0A6A6PRS5</accession>
<dbReference type="OrthoDB" id="5538558at2759"/>
<dbReference type="GeneID" id="54472334"/>
<dbReference type="Pfam" id="PF13279">
    <property type="entry name" value="4HBT_2"/>
    <property type="match status" value="1"/>
</dbReference>
<dbReference type="PANTHER" id="PTHR31793:SF39">
    <property type="entry name" value="THIOESTERASE_THIOL ESTER DEHYDRASE-ISOMERASE"/>
    <property type="match status" value="1"/>
</dbReference>
<dbReference type="GO" id="GO:0047617">
    <property type="term" value="F:fatty acyl-CoA hydrolase activity"/>
    <property type="evidence" value="ECO:0007669"/>
    <property type="project" value="TreeGrafter"/>
</dbReference>
<organism evidence="1 2">
    <name type="scientific">Neohortaea acidophila</name>
    <dbReference type="NCBI Taxonomy" id="245834"/>
    <lineage>
        <taxon>Eukaryota</taxon>
        <taxon>Fungi</taxon>
        <taxon>Dikarya</taxon>
        <taxon>Ascomycota</taxon>
        <taxon>Pezizomycotina</taxon>
        <taxon>Dothideomycetes</taxon>
        <taxon>Dothideomycetidae</taxon>
        <taxon>Mycosphaerellales</taxon>
        <taxon>Teratosphaeriaceae</taxon>
        <taxon>Neohortaea</taxon>
    </lineage>
</organism>
<dbReference type="EMBL" id="MU001637">
    <property type="protein sequence ID" value="KAF2481927.1"/>
    <property type="molecule type" value="Genomic_DNA"/>
</dbReference>
<dbReference type="Proteomes" id="UP000799767">
    <property type="component" value="Unassembled WGS sequence"/>
</dbReference>
<reference evidence="1" key="1">
    <citation type="journal article" date="2020" name="Stud. Mycol.">
        <title>101 Dothideomycetes genomes: a test case for predicting lifestyles and emergence of pathogens.</title>
        <authorList>
            <person name="Haridas S."/>
            <person name="Albert R."/>
            <person name="Binder M."/>
            <person name="Bloem J."/>
            <person name="Labutti K."/>
            <person name="Salamov A."/>
            <person name="Andreopoulos B."/>
            <person name="Baker S."/>
            <person name="Barry K."/>
            <person name="Bills G."/>
            <person name="Bluhm B."/>
            <person name="Cannon C."/>
            <person name="Castanera R."/>
            <person name="Culley D."/>
            <person name="Daum C."/>
            <person name="Ezra D."/>
            <person name="Gonzalez J."/>
            <person name="Henrissat B."/>
            <person name="Kuo A."/>
            <person name="Liang C."/>
            <person name="Lipzen A."/>
            <person name="Lutzoni F."/>
            <person name="Magnuson J."/>
            <person name="Mondo S."/>
            <person name="Nolan M."/>
            <person name="Ohm R."/>
            <person name="Pangilinan J."/>
            <person name="Park H.-J."/>
            <person name="Ramirez L."/>
            <person name="Alfaro M."/>
            <person name="Sun H."/>
            <person name="Tritt A."/>
            <person name="Yoshinaga Y."/>
            <person name="Zwiers L.-H."/>
            <person name="Turgeon B."/>
            <person name="Goodwin S."/>
            <person name="Spatafora J."/>
            <person name="Crous P."/>
            <person name="Grigoriev I."/>
        </authorList>
    </citation>
    <scope>NUCLEOTIDE SEQUENCE</scope>
    <source>
        <strain evidence="1">CBS 113389</strain>
    </source>
</reference>
<proteinExistence type="predicted"/>
<keyword evidence="2" id="KW-1185">Reference proteome</keyword>
<dbReference type="RefSeq" id="XP_033588497.1">
    <property type="nucleotide sequence ID" value="XM_033731332.1"/>
</dbReference>
<gene>
    <name evidence="1" type="ORF">BDY17DRAFT_253381</name>
</gene>
<evidence type="ECO:0000313" key="1">
    <source>
        <dbReference type="EMBL" id="KAF2481927.1"/>
    </source>
</evidence>
<dbReference type="Gene3D" id="3.10.129.10">
    <property type="entry name" value="Hotdog Thioesterase"/>
    <property type="match status" value="1"/>
</dbReference>
<evidence type="ECO:0000313" key="2">
    <source>
        <dbReference type="Proteomes" id="UP000799767"/>
    </source>
</evidence>
<dbReference type="AlphaFoldDB" id="A0A6A6PRS5"/>
<dbReference type="InterPro" id="IPR029069">
    <property type="entry name" value="HotDog_dom_sf"/>
</dbReference>
<dbReference type="PANTHER" id="PTHR31793">
    <property type="entry name" value="4-HYDROXYBENZOYL-COA THIOESTERASE FAMILY MEMBER"/>
    <property type="match status" value="1"/>
</dbReference>
<sequence length="283" mass="32968">MRPTIHARSSLLSFKRPSYSLPICWTFPQRRHRSTEATSTPEPVQPSLNPRWLSDVRLRVGTCLMHGVQPEQVKEAGEILQEVARDWRELLLGSEGYLTGPTRRGLYRQRVVWGEEDSMGHVNNVQYNRYAESGRIEWAQKYGKFIDPANAKDWYGLMRPTKTGLILRKITTDFKFPMKYPDRISVYHKLGNEPTETMEAFHFDAVIVSELHQRPAARVVEDCVLYDYSKGKKTTLPPLMLAVLQETWRLQEEARRTNSERVHGLLDRVRKLERESWDRGGSR</sequence>
<dbReference type="SUPFAM" id="SSF54637">
    <property type="entry name" value="Thioesterase/thiol ester dehydrase-isomerase"/>
    <property type="match status" value="1"/>
</dbReference>
<name>A0A6A6PRS5_9PEZI</name>
<dbReference type="InterPro" id="IPR050563">
    <property type="entry name" value="4-hydroxybenzoyl-CoA_TE"/>
</dbReference>
<dbReference type="CDD" id="cd00586">
    <property type="entry name" value="4HBT"/>
    <property type="match status" value="1"/>
</dbReference>